<evidence type="ECO:0000256" key="2">
    <source>
        <dbReference type="ARBA" id="ARBA00008781"/>
    </source>
</evidence>
<reference evidence="7" key="1">
    <citation type="submission" date="2019-08" db="EMBL/GenBank/DDBJ databases">
        <title>The improved chromosome-level genome for the pearl oyster Pinctada fucata martensii using PacBio sequencing and Hi-C.</title>
        <authorList>
            <person name="Zheng Z."/>
        </authorList>
    </citation>
    <scope>NUCLEOTIDE SEQUENCE</scope>
    <source>
        <strain evidence="7">ZZ-2019</strain>
        <tissue evidence="7">Adductor muscle</tissue>
    </source>
</reference>
<comment type="similarity">
    <text evidence="2">Belongs to the insect beta-1,3-glucan binding protein family.</text>
</comment>
<dbReference type="GO" id="GO:0004553">
    <property type="term" value="F:hydrolase activity, hydrolyzing O-glycosyl compounds"/>
    <property type="evidence" value="ECO:0007669"/>
    <property type="project" value="InterPro"/>
</dbReference>
<keyword evidence="5" id="KW-0732">Signal</keyword>
<evidence type="ECO:0000313" key="7">
    <source>
        <dbReference type="EMBL" id="KAK3087394.1"/>
    </source>
</evidence>
<dbReference type="Pfam" id="PF00722">
    <property type="entry name" value="Glyco_hydro_16"/>
    <property type="match status" value="1"/>
</dbReference>
<dbReference type="InterPro" id="IPR031756">
    <property type="entry name" value="BGBP_N"/>
</dbReference>
<protein>
    <recommendedName>
        <fullName evidence="6">GH16 domain-containing protein</fullName>
    </recommendedName>
</protein>
<accession>A0AA88XKE1</accession>
<dbReference type="InterPro" id="IPR043030">
    <property type="entry name" value="BGBP_N_sf"/>
</dbReference>
<feature type="domain" description="GH16" evidence="6">
    <location>
        <begin position="103"/>
        <end position="445"/>
    </location>
</feature>
<dbReference type="PROSITE" id="PS51762">
    <property type="entry name" value="GH16_2"/>
    <property type="match status" value="1"/>
</dbReference>
<sequence>MLLTALSCLVIQAVYGFRSDVSLHGESGLKVQVQDQPGISQVYVSIQQTNGVITDHAATKQPTSNGKKWIYLDNNSGVNPGDKVSYRTNVVYNGDLVTSEWYEDEATYPLELVRSMRSHTVFRDDFTTWSPDHYNIIVTANRGGNNEFQVYTNRYQNLYVKEGKLYIAPTETVNDAHFDENKLYHGRMDVKGLWGECDYSWNWGCDRTAATDILPPIMSGRIRTHAAIRYGRVNVRAKLPLGDWIWPAIWLLSKDEKYGQWPKSGEIDIMESRGNLWMDYHDNKNHAITQVSSTLHWGTSPEQNKHDMTHNSKQKWGGGNWHDDFHVYSLEWTDSHIITYVDNVEIMHVRTPGNGFWGWGGFHGNNIWSSGGKNAPFDQYFQLILNVAVGGDFFPDGARYSHPKPWSQRSPHPMRDFWERRGEWQKTWFGEEACMAIDYVEMIQY</sequence>
<dbReference type="Pfam" id="PF15886">
    <property type="entry name" value="CBM39"/>
    <property type="match status" value="1"/>
</dbReference>
<dbReference type="GO" id="GO:0045087">
    <property type="term" value="P:innate immune response"/>
    <property type="evidence" value="ECO:0007669"/>
    <property type="project" value="UniProtKB-KW"/>
</dbReference>
<keyword evidence="8" id="KW-1185">Reference proteome</keyword>
<dbReference type="InterPro" id="IPR013320">
    <property type="entry name" value="ConA-like_dom_sf"/>
</dbReference>
<proteinExistence type="inferred from homology"/>
<keyword evidence="4" id="KW-0391">Immunity</keyword>
<evidence type="ECO:0000256" key="4">
    <source>
        <dbReference type="ARBA" id="ARBA00022859"/>
    </source>
</evidence>
<organism evidence="7 8">
    <name type="scientific">Pinctada imbricata</name>
    <name type="common">Atlantic pearl-oyster</name>
    <name type="synonym">Pinctada martensii</name>
    <dbReference type="NCBI Taxonomy" id="66713"/>
    <lineage>
        <taxon>Eukaryota</taxon>
        <taxon>Metazoa</taxon>
        <taxon>Spiralia</taxon>
        <taxon>Lophotrochozoa</taxon>
        <taxon>Mollusca</taxon>
        <taxon>Bivalvia</taxon>
        <taxon>Autobranchia</taxon>
        <taxon>Pteriomorphia</taxon>
        <taxon>Pterioida</taxon>
        <taxon>Pterioidea</taxon>
        <taxon>Pteriidae</taxon>
        <taxon>Pinctada</taxon>
    </lineage>
</organism>
<comment type="similarity">
    <text evidence="1">Belongs to the glycosyl hydrolase 16 family.</text>
</comment>
<dbReference type="AlphaFoldDB" id="A0AA88XKE1"/>
<dbReference type="EMBL" id="VSWD01000011">
    <property type="protein sequence ID" value="KAK3087394.1"/>
    <property type="molecule type" value="Genomic_DNA"/>
</dbReference>
<dbReference type="PANTHER" id="PTHR10963:SF55">
    <property type="entry name" value="GLYCOSIDE HYDROLASE FAMILY 16 PROTEIN"/>
    <property type="match status" value="1"/>
</dbReference>
<evidence type="ECO:0000256" key="1">
    <source>
        <dbReference type="ARBA" id="ARBA00006865"/>
    </source>
</evidence>
<feature type="chain" id="PRO_5041721678" description="GH16 domain-containing protein" evidence="5">
    <location>
        <begin position="17"/>
        <end position="445"/>
    </location>
</feature>
<keyword evidence="3" id="KW-0399">Innate immunity</keyword>
<feature type="signal peptide" evidence="5">
    <location>
        <begin position="1"/>
        <end position="16"/>
    </location>
</feature>
<dbReference type="GO" id="GO:0030246">
    <property type="term" value="F:carbohydrate binding"/>
    <property type="evidence" value="ECO:0007669"/>
    <property type="project" value="InterPro"/>
</dbReference>
<evidence type="ECO:0000256" key="5">
    <source>
        <dbReference type="SAM" id="SignalP"/>
    </source>
</evidence>
<comment type="caution">
    <text evidence="7">The sequence shown here is derived from an EMBL/GenBank/DDBJ whole genome shotgun (WGS) entry which is preliminary data.</text>
</comment>
<evidence type="ECO:0000313" key="8">
    <source>
        <dbReference type="Proteomes" id="UP001186944"/>
    </source>
</evidence>
<evidence type="ECO:0000259" key="6">
    <source>
        <dbReference type="PROSITE" id="PS51762"/>
    </source>
</evidence>
<dbReference type="SUPFAM" id="SSF49899">
    <property type="entry name" value="Concanavalin A-like lectins/glucanases"/>
    <property type="match status" value="1"/>
</dbReference>
<dbReference type="PANTHER" id="PTHR10963">
    <property type="entry name" value="GLYCOSYL HYDROLASE-RELATED"/>
    <property type="match status" value="1"/>
</dbReference>
<name>A0AA88XKE1_PINIB</name>
<gene>
    <name evidence="7" type="ORF">FSP39_005385</name>
</gene>
<dbReference type="Proteomes" id="UP001186944">
    <property type="component" value="Unassembled WGS sequence"/>
</dbReference>
<dbReference type="InterPro" id="IPR000757">
    <property type="entry name" value="Beta-glucanase-like"/>
</dbReference>
<dbReference type="InterPro" id="IPR050546">
    <property type="entry name" value="Glycosyl_Hydrlase_16"/>
</dbReference>
<dbReference type="Gene3D" id="2.60.40.2140">
    <property type="entry name" value="Beta-1,3-glucan-recognition protein, N-terminal domain"/>
    <property type="match status" value="1"/>
</dbReference>
<dbReference type="Gene3D" id="2.60.120.200">
    <property type="match status" value="1"/>
</dbReference>
<dbReference type="GO" id="GO:0005975">
    <property type="term" value="P:carbohydrate metabolic process"/>
    <property type="evidence" value="ECO:0007669"/>
    <property type="project" value="InterPro"/>
</dbReference>
<evidence type="ECO:0000256" key="3">
    <source>
        <dbReference type="ARBA" id="ARBA00022588"/>
    </source>
</evidence>